<dbReference type="PANTHER" id="PTHR33053:SF9">
    <property type="entry name" value="AGAP000105-PA"/>
    <property type="match status" value="1"/>
</dbReference>
<dbReference type="Proteomes" id="UP000789390">
    <property type="component" value="Unassembled WGS sequence"/>
</dbReference>
<organism evidence="1 2">
    <name type="scientific">Daphnia galeata</name>
    <dbReference type="NCBI Taxonomy" id="27404"/>
    <lineage>
        <taxon>Eukaryota</taxon>
        <taxon>Metazoa</taxon>
        <taxon>Ecdysozoa</taxon>
        <taxon>Arthropoda</taxon>
        <taxon>Crustacea</taxon>
        <taxon>Branchiopoda</taxon>
        <taxon>Diplostraca</taxon>
        <taxon>Cladocera</taxon>
        <taxon>Anomopoda</taxon>
        <taxon>Daphniidae</taxon>
        <taxon>Daphnia</taxon>
    </lineage>
</organism>
<gene>
    <name evidence="1" type="ORF">DGAL_LOCUS2039</name>
</gene>
<dbReference type="OrthoDB" id="6348118at2759"/>
<accession>A0A8J2RDU7</accession>
<name>A0A8J2RDU7_9CRUS</name>
<protein>
    <submittedName>
        <fullName evidence="1">Uncharacterized protein</fullName>
    </submittedName>
</protein>
<reference evidence="1" key="1">
    <citation type="submission" date="2021-11" db="EMBL/GenBank/DDBJ databases">
        <authorList>
            <person name="Schell T."/>
        </authorList>
    </citation>
    <scope>NUCLEOTIDE SEQUENCE</scope>
    <source>
        <strain evidence="1">M5</strain>
    </source>
</reference>
<dbReference type="PANTHER" id="PTHR33053">
    <property type="entry name" value="PROTEIN, PUTATIVE-RELATED"/>
    <property type="match status" value="1"/>
</dbReference>
<keyword evidence="2" id="KW-1185">Reference proteome</keyword>
<sequence length="391" mass="44723">MSHVLVLTTENEELETFLSQERLNDNLQHHKLRQHHTSMMSYRKILSKIFFDLNFEEPDIMTWNGELNSNQTTQLQLPEKTQEDAVIENLLQWASSTQVPYIHVSSLLKVLHKNAALTYLPLYSRTLLKSLRGKLLFEDMPPGKYRHFDLEASLVRFIVALQSKGIQIPSEIKLLFNADGLPLSKSCSNEFWPILVRIQVYDYFFAAGIYQGRGKPADVNVYLKFFAADIHHLKISGLQFEGQKINVSVCGMSSDAPAMAYILNIKGHNAFYGCRICTTRELSSGLEEVTFPEINAPLRSDSSFRKRENIQHHNNNQIRSVVENIIDDLTADVHLDYMHLVCIGCFQKILNVFFCHPFDNIRLSPAASLAISAFREHVCQYIPISDFAKKA</sequence>
<proteinExistence type="predicted"/>
<comment type="caution">
    <text evidence="1">The sequence shown here is derived from an EMBL/GenBank/DDBJ whole genome shotgun (WGS) entry which is preliminary data.</text>
</comment>
<evidence type="ECO:0000313" key="2">
    <source>
        <dbReference type="Proteomes" id="UP000789390"/>
    </source>
</evidence>
<evidence type="ECO:0000313" key="1">
    <source>
        <dbReference type="EMBL" id="CAH0099881.1"/>
    </source>
</evidence>
<dbReference type="EMBL" id="CAKKLH010000026">
    <property type="protein sequence ID" value="CAH0099881.1"/>
    <property type="molecule type" value="Genomic_DNA"/>
</dbReference>
<dbReference type="AlphaFoldDB" id="A0A8J2RDU7"/>